<dbReference type="Proteomes" id="UP000217199">
    <property type="component" value="Unassembled WGS sequence"/>
</dbReference>
<feature type="region of interest" description="Disordered" evidence="1">
    <location>
        <begin position="216"/>
        <end position="239"/>
    </location>
</feature>
<dbReference type="AlphaFoldDB" id="A0A286U8H7"/>
<organism evidence="2 3">
    <name type="scientific">Pyrrhoderma noxium</name>
    <dbReference type="NCBI Taxonomy" id="2282107"/>
    <lineage>
        <taxon>Eukaryota</taxon>
        <taxon>Fungi</taxon>
        <taxon>Dikarya</taxon>
        <taxon>Basidiomycota</taxon>
        <taxon>Agaricomycotina</taxon>
        <taxon>Agaricomycetes</taxon>
        <taxon>Hymenochaetales</taxon>
        <taxon>Hymenochaetaceae</taxon>
        <taxon>Pyrrhoderma</taxon>
    </lineage>
</organism>
<proteinExistence type="predicted"/>
<feature type="compositionally biased region" description="Basic and acidic residues" evidence="1">
    <location>
        <begin position="175"/>
        <end position="190"/>
    </location>
</feature>
<evidence type="ECO:0000313" key="3">
    <source>
        <dbReference type="Proteomes" id="UP000217199"/>
    </source>
</evidence>
<keyword evidence="3" id="KW-1185">Reference proteome</keyword>
<gene>
    <name evidence="2" type="ORF">PNOK_0872400</name>
</gene>
<feature type="compositionally biased region" description="Polar residues" evidence="1">
    <location>
        <begin position="220"/>
        <end position="239"/>
    </location>
</feature>
<dbReference type="InParanoid" id="A0A286U8H7"/>
<dbReference type="EMBL" id="NBII01000009">
    <property type="protein sequence ID" value="PAV15866.1"/>
    <property type="molecule type" value="Genomic_DNA"/>
</dbReference>
<feature type="compositionally biased region" description="Low complexity" evidence="1">
    <location>
        <begin position="303"/>
        <end position="321"/>
    </location>
</feature>
<feature type="region of interest" description="Disordered" evidence="1">
    <location>
        <begin position="144"/>
        <end position="193"/>
    </location>
</feature>
<sequence>MQNAQRVKEQATIELERAKVKDEAEWEVPKEVREAWGLAPKAQSKQTIEQETSYLPFLFPSLQKGVNVSTSSDDISSSLKPSGRRTFNKGKEVSTFTSTSATSADAVKAVKPESNIKTSHITGQGVDCSGDIREESNSDITASVAAANEGRSTVPSYRRGAGPGPLSMAKASKMAKLDKDGLRPPGRRDLPGVPVLSMINAESADLVGVDMRTARKLKVSEQSQERSISTAKPASSFSAASNLKQDNAAAANLGSGSLTFQRPAGIDSPVSVPNKKSKKRPRDVLDDNNGLGSNNEAMKEGTSTHSKNLSSLQSSSDLANSVEDVDSRRRVKKKKKQGKFTAETTS</sequence>
<dbReference type="OrthoDB" id="3251271at2759"/>
<evidence type="ECO:0000256" key="1">
    <source>
        <dbReference type="SAM" id="MobiDB-lite"/>
    </source>
</evidence>
<protein>
    <submittedName>
        <fullName evidence="2">Uncharacterized protein</fullName>
    </submittedName>
</protein>
<dbReference type="STRING" id="2282107.A0A286U8H7"/>
<name>A0A286U8H7_9AGAM</name>
<feature type="region of interest" description="Disordered" evidence="1">
    <location>
        <begin position="257"/>
        <end position="346"/>
    </location>
</feature>
<comment type="caution">
    <text evidence="2">The sequence shown here is derived from an EMBL/GenBank/DDBJ whole genome shotgun (WGS) entry which is preliminary data.</text>
</comment>
<accession>A0A286U8H7</accession>
<feature type="compositionally biased region" description="Basic residues" evidence="1">
    <location>
        <begin position="329"/>
        <end position="338"/>
    </location>
</feature>
<reference evidence="2 3" key="1">
    <citation type="journal article" date="2017" name="Mol. Ecol.">
        <title>Comparative and population genomic landscape of Phellinus noxius: A hypervariable fungus causing root rot in trees.</title>
        <authorList>
            <person name="Chung C.L."/>
            <person name="Lee T.J."/>
            <person name="Akiba M."/>
            <person name="Lee H.H."/>
            <person name="Kuo T.H."/>
            <person name="Liu D."/>
            <person name="Ke H.M."/>
            <person name="Yokoi T."/>
            <person name="Roa M.B."/>
            <person name="Lu M.J."/>
            <person name="Chang Y.Y."/>
            <person name="Ann P.J."/>
            <person name="Tsai J.N."/>
            <person name="Chen C.Y."/>
            <person name="Tzean S.S."/>
            <person name="Ota Y."/>
            <person name="Hattori T."/>
            <person name="Sahashi N."/>
            <person name="Liou R.F."/>
            <person name="Kikuchi T."/>
            <person name="Tsai I.J."/>
        </authorList>
    </citation>
    <scope>NUCLEOTIDE SEQUENCE [LARGE SCALE GENOMIC DNA]</scope>
    <source>
        <strain evidence="2 3">FFPRI411160</strain>
    </source>
</reference>
<evidence type="ECO:0000313" key="2">
    <source>
        <dbReference type="EMBL" id="PAV15866.1"/>
    </source>
</evidence>